<dbReference type="Pfam" id="PF00472">
    <property type="entry name" value="RF-1"/>
    <property type="match status" value="1"/>
</dbReference>
<dbReference type="AlphaFoldDB" id="A0A4T0LKS6"/>
<dbReference type="EMBL" id="SPOI01000039">
    <property type="protein sequence ID" value="TIB39174.1"/>
    <property type="molecule type" value="Genomic_DNA"/>
</dbReference>
<comment type="subcellular location">
    <subcellularLocation>
        <location evidence="1">Mitochondrion</location>
    </subcellularLocation>
</comment>
<dbReference type="InterPro" id="IPR052405">
    <property type="entry name" value="Mito_Transl_Release_Factor"/>
</dbReference>
<reference evidence="9 10" key="1">
    <citation type="submission" date="2019-03" db="EMBL/GenBank/DDBJ databases">
        <title>Sequencing 23 genomes of Wallemia ichthyophaga.</title>
        <authorList>
            <person name="Gostincar C."/>
        </authorList>
    </citation>
    <scope>NUCLEOTIDE SEQUENCE [LARGE SCALE GENOMIC DNA]</scope>
    <source>
        <strain evidence="8 10">EXF-6200</strain>
        <strain evidence="7 9">EXF-8621</strain>
    </source>
</reference>
<evidence type="ECO:0000256" key="3">
    <source>
        <dbReference type="ARBA" id="ARBA00022946"/>
    </source>
</evidence>
<dbReference type="SUPFAM" id="SSF75620">
    <property type="entry name" value="Release factor"/>
    <property type="match status" value="1"/>
</dbReference>
<comment type="caution">
    <text evidence="7">The sequence shown here is derived from an EMBL/GenBank/DDBJ whole genome shotgun (WGS) entry which is preliminary data.</text>
</comment>
<dbReference type="PANTHER" id="PTHR46203:SF1">
    <property type="entry name" value="MITOCHONDRIAL TRANSLATION RELEASE FACTOR IN RESCUE"/>
    <property type="match status" value="1"/>
</dbReference>
<dbReference type="InterPro" id="IPR045853">
    <property type="entry name" value="Pep_chain_release_fac_I_sf"/>
</dbReference>
<dbReference type="Gene3D" id="3.30.160.20">
    <property type="match status" value="1"/>
</dbReference>
<sequence length="103" mass="11575">MDLIEKFVKGQGKGGQAVNKTSNKVFLQHAPSGLSVECHATRSLTSNRSQARKLLQDKYNSIYNPSESKTIKKIEKLQKTKKNAAKKTKRKYASISHNDIEEV</sequence>
<accession>A0A4T0LKS6</accession>
<evidence type="ECO:0000256" key="2">
    <source>
        <dbReference type="ARBA" id="ARBA00010835"/>
    </source>
</evidence>
<keyword evidence="4" id="KW-0496">Mitochondrion</keyword>
<dbReference type="GO" id="GO:0032543">
    <property type="term" value="P:mitochondrial translation"/>
    <property type="evidence" value="ECO:0007669"/>
    <property type="project" value="UniProtKB-ARBA"/>
</dbReference>
<dbReference type="OMA" id="VECHATR"/>
<evidence type="ECO:0000313" key="9">
    <source>
        <dbReference type="Proteomes" id="UP000306954"/>
    </source>
</evidence>
<dbReference type="GO" id="GO:0005739">
    <property type="term" value="C:mitochondrion"/>
    <property type="evidence" value="ECO:0007669"/>
    <property type="project" value="UniProtKB-SubCell"/>
</dbReference>
<evidence type="ECO:0000256" key="4">
    <source>
        <dbReference type="ARBA" id="ARBA00023128"/>
    </source>
</evidence>
<dbReference type="EMBL" id="SPOF01000001">
    <property type="protein sequence ID" value="TIB17364.1"/>
    <property type="molecule type" value="Genomic_DNA"/>
</dbReference>
<dbReference type="PANTHER" id="PTHR46203">
    <property type="entry name" value="PROBABLE PEPTIDE CHAIN RELEASE FACTOR C12ORF65"/>
    <property type="match status" value="1"/>
</dbReference>
<evidence type="ECO:0000313" key="8">
    <source>
        <dbReference type="EMBL" id="TIB39174.1"/>
    </source>
</evidence>
<dbReference type="InterPro" id="IPR000352">
    <property type="entry name" value="Pep_chain_release_fac_I"/>
</dbReference>
<protein>
    <recommendedName>
        <fullName evidence="6">Prokaryotic-type class I peptide chain release factors domain-containing protein</fullName>
    </recommendedName>
</protein>
<evidence type="ECO:0000256" key="5">
    <source>
        <dbReference type="SAM" id="MobiDB-lite"/>
    </source>
</evidence>
<comment type="similarity">
    <text evidence="2">Belongs to the prokaryotic/mitochondrial release factor family.</text>
</comment>
<feature type="compositionally biased region" description="Basic residues" evidence="5">
    <location>
        <begin position="81"/>
        <end position="92"/>
    </location>
</feature>
<dbReference type="GO" id="GO:0003747">
    <property type="term" value="F:translation release factor activity"/>
    <property type="evidence" value="ECO:0007669"/>
    <property type="project" value="InterPro"/>
</dbReference>
<feature type="domain" description="Prokaryotic-type class I peptide chain release factors" evidence="6">
    <location>
        <begin position="2"/>
        <end position="99"/>
    </location>
</feature>
<feature type="region of interest" description="Disordered" evidence="5">
    <location>
        <begin position="81"/>
        <end position="103"/>
    </location>
</feature>
<keyword evidence="3" id="KW-0809">Transit peptide</keyword>
<gene>
    <name evidence="8" type="ORF">E3P86_01247</name>
    <name evidence="7" type="ORF">E3P90_00136</name>
</gene>
<evidence type="ECO:0000313" key="7">
    <source>
        <dbReference type="EMBL" id="TIB17364.1"/>
    </source>
</evidence>
<proteinExistence type="inferred from homology"/>
<evidence type="ECO:0000256" key="1">
    <source>
        <dbReference type="ARBA" id="ARBA00004173"/>
    </source>
</evidence>
<evidence type="ECO:0000259" key="6">
    <source>
        <dbReference type="Pfam" id="PF00472"/>
    </source>
</evidence>
<dbReference type="Proteomes" id="UP000306954">
    <property type="component" value="Unassembled WGS sequence"/>
</dbReference>
<organism evidence="7 9">
    <name type="scientific">Wallemia ichthyophaga</name>
    <dbReference type="NCBI Taxonomy" id="245174"/>
    <lineage>
        <taxon>Eukaryota</taxon>
        <taxon>Fungi</taxon>
        <taxon>Dikarya</taxon>
        <taxon>Basidiomycota</taxon>
        <taxon>Wallemiomycotina</taxon>
        <taxon>Wallemiomycetes</taxon>
        <taxon>Wallemiales</taxon>
        <taxon>Wallemiaceae</taxon>
        <taxon>Wallemia</taxon>
    </lineage>
</organism>
<dbReference type="Proteomes" id="UP000310689">
    <property type="component" value="Unassembled WGS sequence"/>
</dbReference>
<dbReference type="OrthoDB" id="277888at2759"/>
<name>A0A4T0LKS6_WALIC</name>
<evidence type="ECO:0000313" key="10">
    <source>
        <dbReference type="Proteomes" id="UP000310689"/>
    </source>
</evidence>